<dbReference type="InterPro" id="IPR025660">
    <property type="entry name" value="Pept_his_AS"/>
</dbReference>
<dbReference type="InterPro" id="IPR000668">
    <property type="entry name" value="Peptidase_C1A_C"/>
</dbReference>
<sequence length="306" mass="34239">MALTNVKRGMGWRPDFPDFRDYSAEHDEVTPKQKAMGQKDSLKTMFTKMGLGKASKAKLPATKDLREWCSPVEDQKDLGSCTANAGVAVVEYFERRAFGKHIDASRLFLYKVTRNLMKETGDTGAYLRSTMGALALFGVPPEEYWPYKIEDFDVEPPAFCYGFAQNYQAIKYYRLDPLGTSPAILLNRIKTNLAAGLPSMFGFTVYTSISQADDNGGKIPYPTRGENIEGGHAIVAVGYDDNLKIKNANRNGIETTGAILIRNSWGKGWGDNGYGWLPYDYVTNELADDWWSLIKNEWVETGAFKP</sequence>
<dbReference type="InterPro" id="IPR038765">
    <property type="entry name" value="Papain-like_cys_pep_sf"/>
</dbReference>
<reference evidence="3 4" key="1">
    <citation type="submission" date="2016-10" db="EMBL/GenBank/DDBJ databases">
        <authorList>
            <person name="de Groot N.N."/>
        </authorList>
    </citation>
    <scope>NUCLEOTIDE SEQUENCE [LARGE SCALE GENOMIC DNA]</scope>
    <source>
        <strain evidence="3 4">DSM 8423</strain>
    </source>
</reference>
<keyword evidence="4" id="KW-1185">Reference proteome</keyword>
<evidence type="ECO:0000313" key="3">
    <source>
        <dbReference type="EMBL" id="SEM59634.1"/>
    </source>
</evidence>
<dbReference type="RefSeq" id="WP_093884284.1">
    <property type="nucleotide sequence ID" value="NZ_FOBS01000025.1"/>
</dbReference>
<name>A0A1H7ZP11_9BACT</name>
<dbReference type="SMART" id="SM00645">
    <property type="entry name" value="Pept_C1"/>
    <property type="match status" value="1"/>
</dbReference>
<comment type="similarity">
    <text evidence="1">Belongs to the peptidase C1 family.</text>
</comment>
<dbReference type="CDD" id="cd02619">
    <property type="entry name" value="Peptidase_C1"/>
    <property type="match status" value="1"/>
</dbReference>
<dbReference type="PANTHER" id="PTHR12411">
    <property type="entry name" value="CYSTEINE PROTEASE FAMILY C1-RELATED"/>
    <property type="match status" value="1"/>
</dbReference>
<accession>A0A1H7ZP11</accession>
<dbReference type="PROSITE" id="PS00639">
    <property type="entry name" value="THIOL_PROTEASE_HIS"/>
    <property type="match status" value="1"/>
</dbReference>
<dbReference type="GO" id="GO:0008234">
    <property type="term" value="F:cysteine-type peptidase activity"/>
    <property type="evidence" value="ECO:0007669"/>
    <property type="project" value="InterPro"/>
</dbReference>
<dbReference type="InterPro" id="IPR013128">
    <property type="entry name" value="Peptidase_C1A"/>
</dbReference>
<evidence type="ECO:0000313" key="4">
    <source>
        <dbReference type="Proteomes" id="UP000198744"/>
    </source>
</evidence>
<keyword evidence="3" id="KW-0645">Protease</keyword>
<organism evidence="3 4">
    <name type="scientific">Syntrophus gentianae</name>
    <dbReference type="NCBI Taxonomy" id="43775"/>
    <lineage>
        <taxon>Bacteria</taxon>
        <taxon>Pseudomonadati</taxon>
        <taxon>Thermodesulfobacteriota</taxon>
        <taxon>Syntrophia</taxon>
        <taxon>Syntrophales</taxon>
        <taxon>Syntrophaceae</taxon>
        <taxon>Syntrophus</taxon>
    </lineage>
</organism>
<dbReference type="Gene3D" id="3.90.70.10">
    <property type="entry name" value="Cysteine proteinases"/>
    <property type="match status" value="1"/>
</dbReference>
<dbReference type="SUPFAM" id="SSF54001">
    <property type="entry name" value="Cysteine proteinases"/>
    <property type="match status" value="1"/>
</dbReference>
<feature type="domain" description="Peptidase C1A papain C-terminal" evidence="2">
    <location>
        <begin position="59"/>
        <end position="283"/>
    </location>
</feature>
<gene>
    <name evidence="3" type="ORF">SAMN04489760_12520</name>
</gene>
<keyword evidence="3" id="KW-0378">Hydrolase</keyword>
<protein>
    <submittedName>
        <fullName evidence="3">Cysteine protease, C1A family</fullName>
    </submittedName>
</protein>
<dbReference type="STRING" id="43775.SAMN04489760_12520"/>
<dbReference type="Pfam" id="PF00112">
    <property type="entry name" value="Peptidase_C1"/>
    <property type="match status" value="1"/>
</dbReference>
<evidence type="ECO:0000259" key="2">
    <source>
        <dbReference type="SMART" id="SM00645"/>
    </source>
</evidence>
<dbReference type="GO" id="GO:0006508">
    <property type="term" value="P:proteolysis"/>
    <property type="evidence" value="ECO:0007669"/>
    <property type="project" value="UniProtKB-KW"/>
</dbReference>
<dbReference type="Proteomes" id="UP000198744">
    <property type="component" value="Unassembled WGS sequence"/>
</dbReference>
<dbReference type="OrthoDB" id="5318987at2"/>
<dbReference type="AlphaFoldDB" id="A0A1H7ZP11"/>
<dbReference type="EMBL" id="FOBS01000025">
    <property type="protein sequence ID" value="SEM59634.1"/>
    <property type="molecule type" value="Genomic_DNA"/>
</dbReference>
<evidence type="ECO:0000256" key="1">
    <source>
        <dbReference type="ARBA" id="ARBA00008455"/>
    </source>
</evidence>
<proteinExistence type="inferred from homology"/>